<dbReference type="InterPro" id="IPR014780">
    <property type="entry name" value="tRNA_psdUridine_synth_TruB"/>
</dbReference>
<dbReference type="PANTHER" id="PTHR13767:SF2">
    <property type="entry name" value="PSEUDOURIDYLATE SYNTHASE TRUB1"/>
    <property type="match status" value="1"/>
</dbReference>
<evidence type="ECO:0000256" key="1">
    <source>
        <dbReference type="ARBA" id="ARBA00000385"/>
    </source>
</evidence>
<dbReference type="InterPro" id="IPR002501">
    <property type="entry name" value="PsdUridine_synth_N"/>
</dbReference>
<dbReference type="Pfam" id="PF01509">
    <property type="entry name" value="TruB_N"/>
    <property type="match status" value="1"/>
</dbReference>
<dbReference type="SUPFAM" id="SSF55120">
    <property type="entry name" value="Pseudouridine synthase"/>
    <property type="match status" value="1"/>
</dbReference>
<evidence type="ECO:0000313" key="10">
    <source>
        <dbReference type="Proteomes" id="UP001562457"/>
    </source>
</evidence>
<reference evidence="9 10" key="1">
    <citation type="submission" date="2024-06" db="EMBL/GenBank/DDBJ databases">
        <title>Draft genome sequence of Helicobacter trogontum NHP16-4001.</title>
        <authorList>
            <person name="Rimbara E."/>
            <person name="Suzuki M."/>
        </authorList>
    </citation>
    <scope>NUCLEOTIDE SEQUENCE [LARGE SCALE GENOMIC DNA]</scope>
    <source>
        <strain evidence="9 10">NHP16-4001</strain>
    </source>
</reference>
<keyword evidence="4" id="KW-0819">tRNA processing</keyword>
<dbReference type="Gene3D" id="3.30.2350.10">
    <property type="entry name" value="Pseudouridine synthase"/>
    <property type="match status" value="1"/>
</dbReference>
<accession>A0ABQ0D389</accession>
<evidence type="ECO:0000256" key="2">
    <source>
        <dbReference type="ARBA" id="ARBA00005642"/>
    </source>
</evidence>
<dbReference type="RefSeq" id="WP_052089165.1">
    <property type="nucleotide sequence ID" value="NZ_BAAFHN010000014.1"/>
</dbReference>
<dbReference type="EC" id="5.4.99.25" evidence="3"/>
<evidence type="ECO:0000259" key="8">
    <source>
        <dbReference type="Pfam" id="PF01509"/>
    </source>
</evidence>
<comment type="similarity">
    <text evidence="2">Belongs to the pseudouridine synthase TruB family. Type 1 subfamily.</text>
</comment>
<keyword evidence="5" id="KW-0413">Isomerase</keyword>
<dbReference type="Proteomes" id="UP001562457">
    <property type="component" value="Unassembled WGS sequence"/>
</dbReference>
<keyword evidence="10" id="KW-1185">Reference proteome</keyword>
<dbReference type="PANTHER" id="PTHR13767">
    <property type="entry name" value="TRNA-PSEUDOURIDINE SYNTHASE"/>
    <property type="match status" value="1"/>
</dbReference>
<protein>
    <recommendedName>
        <fullName evidence="3">tRNA pseudouridine(55) synthase</fullName>
        <ecNumber evidence="3">5.4.99.25</ecNumber>
    </recommendedName>
    <alternativeName>
        <fullName evidence="6">RNA pseudouridylate synthase</fullName>
    </alternativeName>
    <alternativeName>
        <fullName evidence="7">RNA-uridine isomerase</fullName>
    </alternativeName>
</protein>
<evidence type="ECO:0000256" key="5">
    <source>
        <dbReference type="ARBA" id="ARBA00023235"/>
    </source>
</evidence>
<comment type="caution">
    <text evidence="9">The sequence shown here is derived from an EMBL/GenBank/DDBJ whole genome shotgun (WGS) entry which is preliminary data.</text>
</comment>
<evidence type="ECO:0000256" key="4">
    <source>
        <dbReference type="ARBA" id="ARBA00022694"/>
    </source>
</evidence>
<name>A0ABQ0D389_9HELI</name>
<evidence type="ECO:0000256" key="7">
    <source>
        <dbReference type="ARBA" id="ARBA00033164"/>
    </source>
</evidence>
<proteinExistence type="inferred from homology"/>
<organism evidence="9 10">
    <name type="scientific">Helicobacter trogontum</name>
    <dbReference type="NCBI Taxonomy" id="50960"/>
    <lineage>
        <taxon>Bacteria</taxon>
        <taxon>Pseudomonadati</taxon>
        <taxon>Campylobacterota</taxon>
        <taxon>Epsilonproteobacteria</taxon>
        <taxon>Campylobacterales</taxon>
        <taxon>Helicobacteraceae</taxon>
        <taxon>Helicobacter</taxon>
    </lineage>
</organism>
<sequence length="368" mass="41640">MQDLTILQNFFAIAYKPPNISSLTFANALKRGFKQLGFPIKKIGFSGTLDPFAHGMLILGINGCTKLLPHIKKDYKTYRAVLFLGLESKSLDTENVIKIHKVKPYSYTEIYKAVEGIKGVISYKPPKFSAKHINGVRAYELMRKGVDFDMHTITTEVKSIEILNYSHPFLSFEVCVSEGGYIRSIGDIIAKNLGVYGGLCSLERLEEGQWNYHAMLKSHTTNKQTDILDCIEMPLQIQGIKQNAKVILLDMKNALKYDTIRLTEYAKVAYNGAKFILNPSLCAEIFGDIIHIEKIDSDLLKHDYIQQSQNIQATHLELGCHNKEVCPDTIHKKSVSKVVLADFDTHFGIIEVFQDGRVKYILNRIDKC</sequence>
<comment type="catalytic activity">
    <reaction evidence="1">
        <text>uridine(55) in tRNA = pseudouridine(55) in tRNA</text>
        <dbReference type="Rhea" id="RHEA:42532"/>
        <dbReference type="Rhea" id="RHEA-COMP:10101"/>
        <dbReference type="Rhea" id="RHEA-COMP:10102"/>
        <dbReference type="ChEBI" id="CHEBI:65314"/>
        <dbReference type="ChEBI" id="CHEBI:65315"/>
        <dbReference type="EC" id="5.4.99.25"/>
    </reaction>
</comment>
<evidence type="ECO:0000256" key="3">
    <source>
        <dbReference type="ARBA" id="ARBA00012787"/>
    </source>
</evidence>
<gene>
    <name evidence="9" type="ORF">NHP164001_08270</name>
</gene>
<evidence type="ECO:0000313" key="9">
    <source>
        <dbReference type="EMBL" id="GAB0172811.1"/>
    </source>
</evidence>
<dbReference type="InterPro" id="IPR020103">
    <property type="entry name" value="PsdUridine_synth_cat_dom_sf"/>
</dbReference>
<evidence type="ECO:0000256" key="6">
    <source>
        <dbReference type="ARBA" id="ARBA00031870"/>
    </source>
</evidence>
<feature type="domain" description="Pseudouridine synthase II N-terminal" evidence="8">
    <location>
        <begin position="39"/>
        <end position="182"/>
    </location>
</feature>
<dbReference type="EMBL" id="BAAFHN010000014">
    <property type="protein sequence ID" value="GAB0172811.1"/>
    <property type="molecule type" value="Genomic_DNA"/>
</dbReference>